<name>A0AB39HH58_9VIBR</name>
<dbReference type="Gene3D" id="3.40.50.720">
    <property type="entry name" value="NAD(P)-binding Rossmann-like Domain"/>
    <property type="match status" value="1"/>
</dbReference>
<evidence type="ECO:0000256" key="1">
    <source>
        <dbReference type="ARBA" id="ARBA00006484"/>
    </source>
</evidence>
<dbReference type="InterPro" id="IPR036291">
    <property type="entry name" value="NAD(P)-bd_dom_sf"/>
</dbReference>
<dbReference type="GO" id="GO:0016614">
    <property type="term" value="F:oxidoreductase activity, acting on CH-OH group of donors"/>
    <property type="evidence" value="ECO:0007669"/>
    <property type="project" value="UniProtKB-ARBA"/>
</dbReference>
<dbReference type="AlphaFoldDB" id="A0AB39HH58"/>
<protein>
    <submittedName>
        <fullName evidence="3">SDR family oxidoreductase</fullName>
    </submittedName>
</protein>
<proteinExistence type="inferred from homology"/>
<dbReference type="KEGG" id="vih:AB0763_02975"/>
<evidence type="ECO:0000256" key="2">
    <source>
        <dbReference type="ARBA" id="ARBA00023002"/>
    </source>
</evidence>
<dbReference type="PANTHER" id="PTHR48107:SF7">
    <property type="entry name" value="RE15974P"/>
    <property type="match status" value="1"/>
</dbReference>
<dbReference type="InterPro" id="IPR002347">
    <property type="entry name" value="SDR_fam"/>
</dbReference>
<gene>
    <name evidence="3" type="ORF">AB0763_02975</name>
</gene>
<dbReference type="PRINTS" id="PR00080">
    <property type="entry name" value="SDRFAMILY"/>
</dbReference>
<dbReference type="Pfam" id="PF13561">
    <property type="entry name" value="adh_short_C2"/>
    <property type="match status" value="1"/>
</dbReference>
<dbReference type="SUPFAM" id="SSF51735">
    <property type="entry name" value="NAD(P)-binding Rossmann-fold domains"/>
    <property type="match status" value="1"/>
</dbReference>
<accession>A0AB39HH58</accession>
<sequence length="245" mass="25749">MMNTLPVALITGASRGIGASIAKRLASDGYAVVINYANSAAKAEQLVEEIEQQGGQAVSIQADVANSESVNHLFDEVKRRFGRLDVLVNNAGIMALAPVSQTSDQHYQSHIDTNLTGTFNTLRCAASHMNEGGRIINMSTSVVGLKMANYGVYAATKAAVETLSAIFAKELAGRQITVNCVAPGPTATELFLDGKPPSVIEHLSSLNPLGRLGQPEDIANVVAFLAGTDGQWVNGQVLRANGGMI</sequence>
<comment type="similarity">
    <text evidence="1">Belongs to the short-chain dehydrogenases/reductases (SDR) family.</text>
</comment>
<dbReference type="RefSeq" id="WP_306101068.1">
    <property type="nucleotide sequence ID" value="NZ_CP162601.1"/>
</dbReference>
<dbReference type="PANTHER" id="PTHR48107">
    <property type="entry name" value="NADPH-DEPENDENT ALDEHYDE REDUCTASE-LIKE PROTEIN, CHLOROPLASTIC-RELATED"/>
    <property type="match status" value="1"/>
</dbReference>
<organism evidence="3">
    <name type="scientific">Vibrio sp. HB236076</name>
    <dbReference type="NCBI Taxonomy" id="3232307"/>
    <lineage>
        <taxon>Bacteria</taxon>
        <taxon>Pseudomonadati</taxon>
        <taxon>Pseudomonadota</taxon>
        <taxon>Gammaproteobacteria</taxon>
        <taxon>Vibrionales</taxon>
        <taxon>Vibrionaceae</taxon>
        <taxon>Vibrio</taxon>
    </lineage>
</organism>
<dbReference type="FunFam" id="3.40.50.720:FF:000084">
    <property type="entry name" value="Short-chain dehydrogenase reductase"/>
    <property type="match status" value="1"/>
</dbReference>
<dbReference type="CDD" id="cd05362">
    <property type="entry name" value="THN_reductase-like_SDR_c"/>
    <property type="match status" value="1"/>
</dbReference>
<dbReference type="PRINTS" id="PR00081">
    <property type="entry name" value="GDHRDH"/>
</dbReference>
<dbReference type="EMBL" id="CP162601">
    <property type="protein sequence ID" value="XDK25626.1"/>
    <property type="molecule type" value="Genomic_DNA"/>
</dbReference>
<keyword evidence="2" id="KW-0560">Oxidoreductase</keyword>
<evidence type="ECO:0000313" key="3">
    <source>
        <dbReference type="EMBL" id="XDK25626.1"/>
    </source>
</evidence>
<reference evidence="3" key="1">
    <citation type="submission" date="2024-07" db="EMBL/GenBank/DDBJ databases">
        <title>Genome Analysis of a Potential Novel Vibrio Species Secreting pH- and Thermo-stable Alginate Lyase and its Application in Producing Alginate Oligosaccharides.</title>
        <authorList>
            <person name="Huang H."/>
            <person name="Bao K."/>
        </authorList>
    </citation>
    <scope>NUCLEOTIDE SEQUENCE</scope>
    <source>
        <strain evidence="3">HB236076</strain>
    </source>
</reference>